<proteinExistence type="predicted"/>
<accession>A0ABN2WCZ9</accession>
<dbReference type="EMBL" id="BAAANS010000006">
    <property type="protein sequence ID" value="GAA2089621.1"/>
    <property type="molecule type" value="Genomic_DNA"/>
</dbReference>
<dbReference type="Proteomes" id="UP001500897">
    <property type="component" value="Unassembled WGS sequence"/>
</dbReference>
<evidence type="ECO:0008006" key="3">
    <source>
        <dbReference type="Google" id="ProtNLM"/>
    </source>
</evidence>
<keyword evidence="2" id="KW-1185">Reference proteome</keyword>
<gene>
    <name evidence="1" type="ORF">GCM10009759_12580</name>
</gene>
<reference evidence="1 2" key="1">
    <citation type="journal article" date="2019" name="Int. J. Syst. Evol. Microbiol.">
        <title>The Global Catalogue of Microorganisms (GCM) 10K type strain sequencing project: providing services to taxonomists for standard genome sequencing and annotation.</title>
        <authorList>
            <consortium name="The Broad Institute Genomics Platform"/>
            <consortium name="The Broad Institute Genome Sequencing Center for Infectious Disease"/>
            <person name="Wu L."/>
            <person name="Ma J."/>
        </authorList>
    </citation>
    <scope>NUCLEOTIDE SEQUENCE [LARGE SCALE GENOMIC DNA]</scope>
    <source>
        <strain evidence="1 2">JCM 14559</strain>
    </source>
</reference>
<sequence length="300" mass="32310">MYQAPAPKPSDTADAVLTGLTAAETAYLREPPEQTPDDARALAELQALAGVLSRSLTQLEYERPLTELPAATLAHHAKAVRRKVLELTTGSGQLPGREARKKLFSWSQGEGQEAFAAVAALRKVLVARLKENDAARLAAQQPAQRPAPAPPVQRGNGEILAAELAKALRENAPQGTETVVRAILVAGGEVYRGRNDGSALLDLTYAVVSHRTDRLETWTVGNCAEVHALDWFIHAQGFSTEAEVVAAFLNPPVAFPDSWIVAMDARGRDVRSWVKRTPCENCQQWLKALGIKADTKGAAS</sequence>
<organism evidence="1 2">
    <name type="scientific">Kitasatospora saccharophila</name>
    <dbReference type="NCBI Taxonomy" id="407973"/>
    <lineage>
        <taxon>Bacteria</taxon>
        <taxon>Bacillati</taxon>
        <taxon>Actinomycetota</taxon>
        <taxon>Actinomycetes</taxon>
        <taxon>Kitasatosporales</taxon>
        <taxon>Streptomycetaceae</taxon>
        <taxon>Kitasatospora</taxon>
    </lineage>
</organism>
<protein>
    <recommendedName>
        <fullName evidence="3">CMP/dCMP-type deaminase domain-containing protein</fullName>
    </recommendedName>
</protein>
<dbReference type="RefSeq" id="WP_344550791.1">
    <property type="nucleotide sequence ID" value="NZ_BAAANS010000006.1"/>
</dbReference>
<evidence type="ECO:0000313" key="2">
    <source>
        <dbReference type="Proteomes" id="UP001500897"/>
    </source>
</evidence>
<evidence type="ECO:0000313" key="1">
    <source>
        <dbReference type="EMBL" id="GAA2089621.1"/>
    </source>
</evidence>
<name>A0ABN2WCZ9_9ACTN</name>
<comment type="caution">
    <text evidence="1">The sequence shown here is derived from an EMBL/GenBank/DDBJ whole genome shotgun (WGS) entry which is preliminary data.</text>
</comment>